<gene>
    <name evidence="3" type="ORF">G5575_00520</name>
</gene>
<dbReference type="GO" id="GO:0032259">
    <property type="term" value="P:methylation"/>
    <property type="evidence" value="ECO:0007669"/>
    <property type="project" value="UniProtKB-KW"/>
</dbReference>
<evidence type="ECO:0000256" key="1">
    <source>
        <dbReference type="ARBA" id="ARBA00022603"/>
    </source>
</evidence>
<keyword evidence="4" id="KW-1185">Reference proteome</keyword>
<accession>A0A6M1SGR1</accession>
<organism evidence="3 4">
    <name type="scientific">Devosia aurantiaca</name>
    <dbReference type="NCBI Taxonomy" id="2714858"/>
    <lineage>
        <taxon>Bacteria</taxon>
        <taxon>Pseudomonadati</taxon>
        <taxon>Pseudomonadota</taxon>
        <taxon>Alphaproteobacteria</taxon>
        <taxon>Hyphomicrobiales</taxon>
        <taxon>Devosiaceae</taxon>
        <taxon>Devosia</taxon>
    </lineage>
</organism>
<dbReference type="PANTHER" id="PTHR43648:SF1">
    <property type="entry name" value="ELECTRON TRANSFER FLAVOPROTEIN BETA SUBUNIT LYSINE METHYLTRANSFERASE"/>
    <property type="match status" value="1"/>
</dbReference>
<protein>
    <submittedName>
        <fullName evidence="3">Methyltransferase</fullName>
    </submittedName>
</protein>
<evidence type="ECO:0000256" key="2">
    <source>
        <dbReference type="ARBA" id="ARBA00022679"/>
    </source>
</evidence>
<dbReference type="InterPro" id="IPR029063">
    <property type="entry name" value="SAM-dependent_MTases_sf"/>
</dbReference>
<reference evidence="3 4" key="2">
    <citation type="submission" date="2020-03" db="EMBL/GenBank/DDBJ databases">
        <title>Devosia chinhatensis sp. nov., isolated from a hexachlorocyclohexane (HCH) dump site in India.</title>
        <authorList>
            <person name="Kumar M."/>
            <person name="Lal R."/>
        </authorList>
    </citation>
    <scope>NUCLEOTIDE SEQUENCE [LARGE SCALE GENOMIC DNA]</scope>
    <source>
        <strain evidence="3 4">H239</strain>
    </source>
</reference>
<dbReference type="GO" id="GO:0016279">
    <property type="term" value="F:protein-lysine N-methyltransferase activity"/>
    <property type="evidence" value="ECO:0007669"/>
    <property type="project" value="TreeGrafter"/>
</dbReference>
<dbReference type="InterPro" id="IPR050078">
    <property type="entry name" value="Ribosomal_L11_MeTrfase_PrmA"/>
</dbReference>
<keyword evidence="1 3" id="KW-0489">Methyltransferase</keyword>
<proteinExistence type="predicted"/>
<dbReference type="Proteomes" id="UP000474802">
    <property type="component" value="Unassembled WGS sequence"/>
</dbReference>
<name>A0A6M1SGR1_9HYPH</name>
<dbReference type="Pfam" id="PF06325">
    <property type="entry name" value="PrmA"/>
    <property type="match status" value="1"/>
</dbReference>
<evidence type="ECO:0000313" key="3">
    <source>
        <dbReference type="EMBL" id="NGP16378.1"/>
    </source>
</evidence>
<reference evidence="3 4" key="1">
    <citation type="submission" date="2020-02" db="EMBL/GenBank/DDBJ databases">
        <authorList>
            <person name="Khan S.A."/>
            <person name="Jeon C.O."/>
            <person name="Chun B.H."/>
        </authorList>
    </citation>
    <scope>NUCLEOTIDE SEQUENCE [LARGE SCALE GENOMIC DNA]</scope>
    <source>
        <strain evidence="3 4">H239</strain>
    </source>
</reference>
<dbReference type="EMBL" id="JAALFG010000001">
    <property type="protein sequence ID" value="NGP16378.1"/>
    <property type="molecule type" value="Genomic_DNA"/>
</dbReference>
<sequence length="216" mass="22800">MGRCVPAPRVSLSPQQFIRERLVLAPLPFRPDISLYRPAPKSGLIGWLAAQGRADEPPYWAYAWAGGAVLALHLVNYPELVANRTVLDFGAGGGLVAIAAAKAGATVTAFEPDPIGRAAIALNAEANGVSLAISDAIVEAEVVLAGDVFYDAEVAAATLPTLTRLAAQGRRILVGDPFRRDLPLDQLELIAEYRVPDFGSDAPVRSGVFAPKLPKP</sequence>
<dbReference type="Gene3D" id="3.40.50.150">
    <property type="entry name" value="Vaccinia Virus protein VP39"/>
    <property type="match status" value="1"/>
</dbReference>
<dbReference type="PANTHER" id="PTHR43648">
    <property type="entry name" value="ELECTRON TRANSFER FLAVOPROTEIN BETA SUBUNIT LYSINE METHYLTRANSFERASE"/>
    <property type="match status" value="1"/>
</dbReference>
<dbReference type="AlphaFoldDB" id="A0A6M1SGR1"/>
<keyword evidence="2 3" id="KW-0808">Transferase</keyword>
<comment type="caution">
    <text evidence="3">The sequence shown here is derived from an EMBL/GenBank/DDBJ whole genome shotgun (WGS) entry which is preliminary data.</text>
</comment>
<evidence type="ECO:0000313" key="4">
    <source>
        <dbReference type="Proteomes" id="UP000474802"/>
    </source>
</evidence>
<dbReference type="SUPFAM" id="SSF53335">
    <property type="entry name" value="S-adenosyl-L-methionine-dependent methyltransferases"/>
    <property type="match status" value="1"/>
</dbReference>